<gene>
    <name evidence="4" type="ORF">G1C96_1203</name>
</gene>
<dbReference type="AlphaFoldDB" id="A0A7Y0HZB8"/>
<dbReference type="Proteomes" id="UP000588277">
    <property type="component" value="Unassembled WGS sequence"/>
</dbReference>
<reference evidence="4 5" key="1">
    <citation type="submission" date="2020-02" db="EMBL/GenBank/DDBJ databases">
        <title>Characterization of phylogenetic diversity of novel bifidobacterial species isolated in Czech ZOOs.</title>
        <authorList>
            <person name="Lugli G.A."/>
            <person name="Vera N.B."/>
            <person name="Ventura M."/>
        </authorList>
    </citation>
    <scope>NUCLEOTIDE SEQUENCE [LARGE SCALE GENOMIC DNA]</scope>
    <source>
        <strain evidence="4 5">DSM 109958</strain>
    </source>
</reference>
<dbReference type="PANTHER" id="PTHR24220">
    <property type="entry name" value="IMPORT ATP-BINDING PROTEIN"/>
    <property type="match status" value="1"/>
</dbReference>
<dbReference type="RefSeq" id="WP_169275768.1">
    <property type="nucleotide sequence ID" value="NZ_JAAIIH010000008.1"/>
</dbReference>
<accession>A0A7Y0HZB8</accession>
<keyword evidence="4" id="KW-0547">Nucleotide-binding</keyword>
<proteinExistence type="inferred from homology"/>
<dbReference type="PROSITE" id="PS50893">
    <property type="entry name" value="ABC_TRANSPORTER_2"/>
    <property type="match status" value="1"/>
</dbReference>
<dbReference type="InterPro" id="IPR027417">
    <property type="entry name" value="P-loop_NTPase"/>
</dbReference>
<dbReference type="EMBL" id="JAAIIH010000008">
    <property type="protein sequence ID" value="NMN00624.1"/>
    <property type="molecule type" value="Genomic_DNA"/>
</dbReference>
<organism evidence="4 5">
    <name type="scientific">Bifidobacterium moraviense</name>
    <dbReference type="NCBI Taxonomy" id="2675323"/>
    <lineage>
        <taxon>Bacteria</taxon>
        <taxon>Bacillati</taxon>
        <taxon>Actinomycetota</taxon>
        <taxon>Actinomycetes</taxon>
        <taxon>Bifidobacteriales</taxon>
        <taxon>Bifidobacteriaceae</taxon>
        <taxon>Bifidobacterium</taxon>
    </lineage>
</organism>
<dbReference type="GO" id="GO:0022857">
    <property type="term" value="F:transmembrane transporter activity"/>
    <property type="evidence" value="ECO:0007669"/>
    <property type="project" value="TreeGrafter"/>
</dbReference>
<dbReference type="PANTHER" id="PTHR24220:SF689">
    <property type="entry name" value="LIPOPROTEIN-RELEASING SYSTEM ATP-BINDING PROTEIN LOLD"/>
    <property type="match status" value="1"/>
</dbReference>
<dbReference type="SUPFAM" id="SSF52540">
    <property type="entry name" value="P-loop containing nucleoside triphosphate hydrolases"/>
    <property type="match status" value="1"/>
</dbReference>
<evidence type="ECO:0000313" key="5">
    <source>
        <dbReference type="Proteomes" id="UP000588277"/>
    </source>
</evidence>
<dbReference type="Pfam" id="PF00005">
    <property type="entry name" value="ABC_tran"/>
    <property type="match status" value="1"/>
</dbReference>
<sequence>MTDERDQHEQPEPTEKTEQTMSDDQNTDQHDDDQTNADQTNAETTDQTTADADDNAETDTETKDAATPMPIDIVYDDEEDAPADAADAGHRPALDQTDALIASFLGTDAPKDAAGAKPVSAEKPAEAAPVIMASRIDREITDADSTVFATYPTLAFKRVEVAAKQGGSPFPEPLDLAFYDRRVYVVTVSSEAQRMALMGLLTGMTRPAGGHVMFKSKDMQELTGTEYRSHYVGLMLQRNTLRADLSAIDNVTNAMEASGRNFLKPKHIIAEELLQRVGLPSELHETRVAKLPEIHRRRVALAKALCCEPAAVIADDPVAGVDEPVRGQLLGVLKQVARKENKTVVIVTTDASLASVADKTYAL</sequence>
<comment type="caution">
    <text evidence="4">The sequence shown here is derived from an EMBL/GenBank/DDBJ whole genome shotgun (WGS) entry which is preliminary data.</text>
</comment>
<dbReference type="Gene3D" id="3.40.50.300">
    <property type="entry name" value="P-loop containing nucleotide triphosphate hydrolases"/>
    <property type="match status" value="1"/>
</dbReference>
<feature type="compositionally biased region" description="Basic and acidic residues" evidence="2">
    <location>
        <begin position="1"/>
        <end position="18"/>
    </location>
</feature>
<dbReference type="GO" id="GO:0005524">
    <property type="term" value="F:ATP binding"/>
    <property type="evidence" value="ECO:0007669"/>
    <property type="project" value="UniProtKB-KW"/>
</dbReference>
<name>A0A7Y0HZB8_9BIFI</name>
<dbReference type="GO" id="GO:0005886">
    <property type="term" value="C:plasma membrane"/>
    <property type="evidence" value="ECO:0007669"/>
    <property type="project" value="TreeGrafter"/>
</dbReference>
<evidence type="ECO:0000259" key="3">
    <source>
        <dbReference type="PROSITE" id="PS50893"/>
    </source>
</evidence>
<evidence type="ECO:0000313" key="4">
    <source>
        <dbReference type="EMBL" id="NMN00624.1"/>
    </source>
</evidence>
<keyword evidence="5" id="KW-1185">Reference proteome</keyword>
<dbReference type="InterPro" id="IPR015854">
    <property type="entry name" value="ABC_transpr_LolD-like"/>
</dbReference>
<protein>
    <submittedName>
        <fullName evidence="4">ABC transporter ATP-binding protein</fullName>
    </submittedName>
</protein>
<feature type="domain" description="ABC transporter" evidence="3">
    <location>
        <begin position="156"/>
        <end position="363"/>
    </location>
</feature>
<dbReference type="GO" id="GO:0016887">
    <property type="term" value="F:ATP hydrolysis activity"/>
    <property type="evidence" value="ECO:0007669"/>
    <property type="project" value="InterPro"/>
</dbReference>
<keyword evidence="4" id="KW-0067">ATP-binding</keyword>
<evidence type="ECO:0000256" key="2">
    <source>
        <dbReference type="SAM" id="MobiDB-lite"/>
    </source>
</evidence>
<evidence type="ECO:0000256" key="1">
    <source>
        <dbReference type="ARBA" id="ARBA00005417"/>
    </source>
</evidence>
<feature type="compositionally biased region" description="Low complexity" evidence="2">
    <location>
        <begin position="36"/>
        <end position="50"/>
    </location>
</feature>
<feature type="region of interest" description="Disordered" evidence="2">
    <location>
        <begin position="1"/>
        <end position="71"/>
    </location>
</feature>
<dbReference type="InterPro" id="IPR003439">
    <property type="entry name" value="ABC_transporter-like_ATP-bd"/>
</dbReference>
<comment type="similarity">
    <text evidence="1">Belongs to the ABC transporter superfamily.</text>
</comment>